<sequence length="52" mass="5680">MRKLNKILGVMEENLDMGTRVLNGFLSIMVVILVFILLSVVVGLIAAALGFF</sequence>
<evidence type="ECO:0000313" key="3">
    <source>
        <dbReference type="Proteomes" id="UP000295468"/>
    </source>
</evidence>
<dbReference type="Proteomes" id="UP000295468">
    <property type="component" value="Unassembled WGS sequence"/>
</dbReference>
<proteinExistence type="predicted"/>
<gene>
    <name evidence="2" type="ORF">CLV82_0174</name>
</gene>
<dbReference type="AlphaFoldDB" id="A0A4R6TR37"/>
<dbReference type="EMBL" id="SNYI01000001">
    <property type="protein sequence ID" value="TDQ32349.1"/>
    <property type="molecule type" value="Genomic_DNA"/>
</dbReference>
<keyword evidence="1" id="KW-1133">Transmembrane helix</keyword>
<evidence type="ECO:0000256" key="1">
    <source>
        <dbReference type="SAM" id="Phobius"/>
    </source>
</evidence>
<accession>A0A4R6TR37</accession>
<reference evidence="2 3" key="1">
    <citation type="submission" date="2019-03" db="EMBL/GenBank/DDBJ databases">
        <title>Genomic Encyclopedia of Archaeal and Bacterial Type Strains, Phase II (KMG-II): from individual species to whole genera.</title>
        <authorList>
            <person name="Goeker M."/>
        </authorList>
    </citation>
    <scope>NUCLEOTIDE SEQUENCE [LARGE SCALE GENOMIC DNA]</scope>
    <source>
        <strain evidence="2 3">DSM 18435</strain>
    </source>
</reference>
<keyword evidence="3" id="KW-1185">Reference proteome</keyword>
<keyword evidence="1" id="KW-0472">Membrane</keyword>
<comment type="caution">
    <text evidence="2">The sequence shown here is derived from an EMBL/GenBank/DDBJ whole genome shotgun (WGS) entry which is preliminary data.</text>
</comment>
<organism evidence="2 3">
    <name type="scientific">Zeaxanthinibacter enoshimensis</name>
    <dbReference type="NCBI Taxonomy" id="392009"/>
    <lineage>
        <taxon>Bacteria</taxon>
        <taxon>Pseudomonadati</taxon>
        <taxon>Bacteroidota</taxon>
        <taxon>Flavobacteriia</taxon>
        <taxon>Flavobacteriales</taxon>
        <taxon>Flavobacteriaceae</taxon>
        <taxon>Zeaxanthinibacter</taxon>
    </lineage>
</organism>
<feature type="transmembrane region" description="Helical" evidence="1">
    <location>
        <begin position="21"/>
        <end position="51"/>
    </location>
</feature>
<evidence type="ECO:0000313" key="2">
    <source>
        <dbReference type="EMBL" id="TDQ32349.1"/>
    </source>
</evidence>
<keyword evidence="1" id="KW-0812">Transmembrane</keyword>
<protein>
    <submittedName>
        <fullName evidence="2">Uncharacterized protein</fullName>
    </submittedName>
</protein>
<name>A0A4R6TR37_9FLAO</name>